<keyword evidence="3" id="KW-1185">Reference proteome</keyword>
<name>A0AAN8LNR4_9TELE</name>
<dbReference type="AlphaFoldDB" id="A0AAN8LNR4"/>
<dbReference type="Gene3D" id="3.40.50.300">
    <property type="entry name" value="P-loop containing nucleotide triphosphate hydrolases"/>
    <property type="match status" value="1"/>
</dbReference>
<organism evidence="2 3">
    <name type="scientific">Coregonus suidteri</name>
    <dbReference type="NCBI Taxonomy" id="861788"/>
    <lineage>
        <taxon>Eukaryota</taxon>
        <taxon>Metazoa</taxon>
        <taxon>Chordata</taxon>
        <taxon>Craniata</taxon>
        <taxon>Vertebrata</taxon>
        <taxon>Euteleostomi</taxon>
        <taxon>Actinopterygii</taxon>
        <taxon>Neopterygii</taxon>
        <taxon>Teleostei</taxon>
        <taxon>Protacanthopterygii</taxon>
        <taxon>Salmoniformes</taxon>
        <taxon>Salmonidae</taxon>
        <taxon>Coregoninae</taxon>
        <taxon>Coregonus</taxon>
    </lineage>
</organism>
<sequence length="140" mass="15319">MSLNVDDVVVTDKEHMAELFNHHFIKSGFLFDSATPPCPSNISSSPTPSNATSPDAPPSFSPAPLQSFSLQAVTESEVLKEILKHDPKKHLGLSTIIGSDQILVVQDGQIAERGRHEELLSQGGLYSAMWLKQQDRDIQP</sequence>
<dbReference type="InterPro" id="IPR027417">
    <property type="entry name" value="P-loop_NTPase"/>
</dbReference>
<dbReference type="SUPFAM" id="SSF52540">
    <property type="entry name" value="P-loop containing nucleoside triphosphate hydrolases"/>
    <property type="match status" value="1"/>
</dbReference>
<gene>
    <name evidence="2" type="ORF">J4Q44_G00193710</name>
</gene>
<accession>A0AAN8LNR4</accession>
<proteinExistence type="predicted"/>
<evidence type="ECO:0000313" key="2">
    <source>
        <dbReference type="EMBL" id="KAK6309490.1"/>
    </source>
</evidence>
<dbReference type="Proteomes" id="UP001356427">
    <property type="component" value="Unassembled WGS sequence"/>
</dbReference>
<evidence type="ECO:0000313" key="3">
    <source>
        <dbReference type="Proteomes" id="UP001356427"/>
    </source>
</evidence>
<feature type="compositionally biased region" description="Low complexity" evidence="1">
    <location>
        <begin position="40"/>
        <end position="54"/>
    </location>
</feature>
<evidence type="ECO:0000256" key="1">
    <source>
        <dbReference type="SAM" id="MobiDB-lite"/>
    </source>
</evidence>
<comment type="caution">
    <text evidence="2">The sequence shown here is derived from an EMBL/GenBank/DDBJ whole genome shotgun (WGS) entry which is preliminary data.</text>
</comment>
<protein>
    <submittedName>
        <fullName evidence="2">Uncharacterized protein</fullName>
    </submittedName>
</protein>
<feature type="region of interest" description="Disordered" evidence="1">
    <location>
        <begin position="36"/>
        <end position="64"/>
    </location>
</feature>
<dbReference type="EMBL" id="JAGTTL010000017">
    <property type="protein sequence ID" value="KAK6309490.1"/>
    <property type="molecule type" value="Genomic_DNA"/>
</dbReference>
<reference evidence="2 3" key="1">
    <citation type="submission" date="2021-04" db="EMBL/GenBank/DDBJ databases">
        <authorList>
            <person name="De Guttry C."/>
            <person name="Zahm M."/>
            <person name="Klopp C."/>
            <person name="Cabau C."/>
            <person name="Louis A."/>
            <person name="Berthelot C."/>
            <person name="Parey E."/>
            <person name="Roest Crollius H."/>
            <person name="Montfort J."/>
            <person name="Robinson-Rechavi M."/>
            <person name="Bucao C."/>
            <person name="Bouchez O."/>
            <person name="Gislard M."/>
            <person name="Lluch J."/>
            <person name="Milhes M."/>
            <person name="Lampietro C."/>
            <person name="Lopez Roques C."/>
            <person name="Donnadieu C."/>
            <person name="Braasch I."/>
            <person name="Desvignes T."/>
            <person name="Postlethwait J."/>
            <person name="Bobe J."/>
            <person name="Wedekind C."/>
            <person name="Guiguen Y."/>
        </authorList>
    </citation>
    <scope>NUCLEOTIDE SEQUENCE [LARGE SCALE GENOMIC DNA]</scope>
    <source>
        <strain evidence="2">Cs_M1</strain>
        <tissue evidence="2">Blood</tissue>
    </source>
</reference>